<evidence type="ECO:0000313" key="14">
    <source>
        <dbReference type="Proteomes" id="UP000317158"/>
    </source>
</evidence>
<sequence>MIKIKKICKDWKEFSLKEINLEIKKGEYFVILGPTGAGKTLLLEMIAGFHLPDEGEIWINGKDMTNYPPEDRNIGFVYQDYSLFPHLSVIRNIRFGLELKGTPKDDMERKSNEIMKLLGISHLSHRYPDTLSGGEQQKVAIARAVVTRPSVLLLDEPLSALDRRTQNLLREELKRIHQIEGLTTLHVTHDQTEAMILADRIAVMMDGEIVQVGTPHDIFNKPLNEDIAAFVGVENILEGEIKRNRDGIAIIDLGDIELNAVSDYGEGEVKVFVRPEDILISKKMQESSARNNMRGRIVKMTYFGALVHLQLDNGLIAFVTKLSAEDLGLEIGEEVYASFKATSVHVVKKE</sequence>
<dbReference type="PROSITE" id="PS51866">
    <property type="entry name" value="MOP"/>
    <property type="match status" value="1"/>
</dbReference>
<dbReference type="GO" id="GO:0005524">
    <property type="term" value="F:ATP binding"/>
    <property type="evidence" value="ECO:0007669"/>
    <property type="project" value="UniProtKB-KW"/>
</dbReference>
<dbReference type="Pfam" id="PF00005">
    <property type="entry name" value="ABC_tran"/>
    <property type="match status" value="1"/>
</dbReference>
<dbReference type="Gene3D" id="3.40.50.300">
    <property type="entry name" value="P-loop containing nucleotide triphosphate hydrolases"/>
    <property type="match status" value="1"/>
</dbReference>
<dbReference type="GO" id="GO:0005886">
    <property type="term" value="C:plasma membrane"/>
    <property type="evidence" value="ECO:0007669"/>
    <property type="project" value="UniProtKB-SubCell"/>
</dbReference>
<dbReference type="AlphaFoldDB" id="A0A520KSS7"/>
<comment type="catalytic activity">
    <reaction evidence="10">
        <text>tungstate(in) + ATP + H2O = tungstate(out) + ADP + phosphate + H(+)</text>
        <dbReference type="Rhea" id="RHEA:35027"/>
        <dbReference type="ChEBI" id="CHEBI:15377"/>
        <dbReference type="ChEBI" id="CHEBI:15378"/>
        <dbReference type="ChEBI" id="CHEBI:30616"/>
        <dbReference type="ChEBI" id="CHEBI:43474"/>
        <dbReference type="ChEBI" id="CHEBI:46502"/>
        <dbReference type="ChEBI" id="CHEBI:456216"/>
        <dbReference type="EC" id="7.3.2.6"/>
    </reaction>
</comment>
<evidence type="ECO:0000256" key="2">
    <source>
        <dbReference type="ARBA" id="ARBA00022448"/>
    </source>
</evidence>
<dbReference type="InterPro" id="IPR050093">
    <property type="entry name" value="ABC_SmlMolc_Importer"/>
</dbReference>
<dbReference type="PROSITE" id="PS00211">
    <property type="entry name" value="ABC_TRANSPORTER_1"/>
    <property type="match status" value="1"/>
</dbReference>
<dbReference type="Proteomes" id="UP000317158">
    <property type="component" value="Unassembled WGS sequence"/>
</dbReference>
<dbReference type="CDD" id="cd03299">
    <property type="entry name" value="ABC_ModC_like"/>
    <property type="match status" value="1"/>
</dbReference>
<comment type="caution">
    <text evidence="13">The sequence shown here is derived from an EMBL/GenBank/DDBJ whole genome shotgun (WGS) entry which is preliminary data.</text>
</comment>
<dbReference type="GO" id="GO:0032991">
    <property type="term" value="C:protein-containing complex"/>
    <property type="evidence" value="ECO:0007669"/>
    <property type="project" value="UniProtKB-ARBA"/>
</dbReference>
<dbReference type="InterPro" id="IPR003439">
    <property type="entry name" value="ABC_transporter-like_ATP-bd"/>
</dbReference>
<keyword evidence="2" id="KW-0813">Transport</keyword>
<dbReference type="PANTHER" id="PTHR42781">
    <property type="entry name" value="SPERMIDINE/PUTRESCINE IMPORT ATP-BINDING PROTEIN POTA"/>
    <property type="match status" value="1"/>
</dbReference>
<dbReference type="NCBIfam" id="NF040840">
    <property type="entry name" value="tungstate_WtpC"/>
    <property type="match status" value="1"/>
</dbReference>
<dbReference type="InterPro" id="IPR005116">
    <property type="entry name" value="Transp-assoc_OB_typ1"/>
</dbReference>
<dbReference type="PROSITE" id="PS50893">
    <property type="entry name" value="ABC_TRANSPORTER_2"/>
    <property type="match status" value="1"/>
</dbReference>
<evidence type="ECO:0000256" key="5">
    <source>
        <dbReference type="ARBA" id="ARBA00022840"/>
    </source>
</evidence>
<feature type="domain" description="ABC transporter" evidence="11">
    <location>
        <begin position="2"/>
        <end position="231"/>
    </location>
</feature>
<organism evidence="13 14">
    <name type="scientific">Methanoliparum thermophilum</name>
    <dbReference type="NCBI Taxonomy" id="2491083"/>
    <lineage>
        <taxon>Archaea</taxon>
        <taxon>Methanobacteriati</taxon>
        <taxon>Methanobacteriota</taxon>
        <taxon>Candidatus Methanoliparia</taxon>
        <taxon>Candidatus Methanoliparales</taxon>
        <taxon>Candidatus Methanoliparaceae</taxon>
        <taxon>Candidatus Methanoliparum</taxon>
    </lineage>
</organism>
<dbReference type="GO" id="GO:0015689">
    <property type="term" value="P:molybdate ion transport"/>
    <property type="evidence" value="ECO:0007669"/>
    <property type="project" value="InterPro"/>
</dbReference>
<protein>
    <recommendedName>
        <fullName evidence="9">Molybdate/tungstate import ATP-binding protein WtpC</fullName>
        <ecNumber evidence="8">7.3.2.6</ecNumber>
    </recommendedName>
</protein>
<evidence type="ECO:0000256" key="1">
    <source>
        <dbReference type="ARBA" id="ARBA00004202"/>
    </source>
</evidence>
<keyword evidence="4" id="KW-0547">Nucleotide-binding</keyword>
<dbReference type="InterPro" id="IPR027417">
    <property type="entry name" value="P-loop_NTPase"/>
</dbReference>
<evidence type="ECO:0000256" key="8">
    <source>
        <dbReference type="ARBA" id="ARBA00039025"/>
    </source>
</evidence>
<comment type="subunit">
    <text evidence="7">The complex is composed of two ATP-binding proteins (WtpC), two transmembrane proteins (WtpB) and a solute-binding protein (WtpA).</text>
</comment>
<dbReference type="EMBL" id="RXIF01000004">
    <property type="protein sequence ID" value="RZN64944.1"/>
    <property type="molecule type" value="Genomic_DNA"/>
</dbReference>
<reference evidence="13 14" key="1">
    <citation type="journal article" date="2019" name="Nat. Microbiol.">
        <title>Wide diversity of methane and short-chain alkane metabolisms in uncultured archaea.</title>
        <authorList>
            <person name="Borrel G."/>
            <person name="Adam P.S."/>
            <person name="McKay L.J."/>
            <person name="Chen L.X."/>
            <person name="Sierra-Garcia I.N."/>
            <person name="Sieber C.M."/>
            <person name="Letourneur Q."/>
            <person name="Ghozlane A."/>
            <person name="Andersen G.L."/>
            <person name="Li W.J."/>
            <person name="Hallam S.J."/>
            <person name="Muyzer G."/>
            <person name="de Oliveira V.M."/>
            <person name="Inskeep W.P."/>
            <person name="Banfield J.F."/>
            <person name="Gribaldo S."/>
        </authorList>
    </citation>
    <scope>NUCLEOTIDE SEQUENCE [LARGE SCALE GENOMIC DNA]</scope>
    <source>
        <strain evidence="13">NM1a</strain>
    </source>
</reference>
<proteinExistence type="inferred from homology"/>
<comment type="subcellular location">
    <subcellularLocation>
        <location evidence="1">Cell membrane</location>
        <topology evidence="1">Peripheral membrane protein</topology>
    </subcellularLocation>
</comment>
<dbReference type="SMART" id="SM00382">
    <property type="entry name" value="AAA"/>
    <property type="match status" value="1"/>
</dbReference>
<name>A0A520KSS7_METT2</name>
<keyword evidence="5 13" id="KW-0067">ATP-binding</keyword>
<dbReference type="GO" id="GO:0016887">
    <property type="term" value="F:ATP hydrolysis activity"/>
    <property type="evidence" value="ECO:0007669"/>
    <property type="project" value="InterPro"/>
</dbReference>
<dbReference type="Gene3D" id="2.40.50.100">
    <property type="match status" value="1"/>
</dbReference>
<evidence type="ECO:0000256" key="9">
    <source>
        <dbReference type="ARBA" id="ARBA00041133"/>
    </source>
</evidence>
<dbReference type="SUPFAM" id="SSF50331">
    <property type="entry name" value="MOP-like"/>
    <property type="match status" value="1"/>
</dbReference>
<dbReference type="SUPFAM" id="SSF52540">
    <property type="entry name" value="P-loop containing nucleoside triphosphate hydrolases"/>
    <property type="match status" value="1"/>
</dbReference>
<dbReference type="InterPro" id="IPR053428">
    <property type="entry name" value="Molybdate/tungstate_ABC-ATPase"/>
</dbReference>
<gene>
    <name evidence="13" type="ORF">EF806_02565</name>
</gene>
<evidence type="ECO:0000259" key="11">
    <source>
        <dbReference type="PROSITE" id="PS50893"/>
    </source>
</evidence>
<accession>A0A520KSS7</accession>
<dbReference type="EC" id="7.3.2.6" evidence="8"/>
<feature type="domain" description="Mop" evidence="12">
    <location>
        <begin position="286"/>
        <end position="348"/>
    </location>
</feature>
<dbReference type="InterPro" id="IPR004606">
    <property type="entry name" value="Mop_domain"/>
</dbReference>
<dbReference type="PANTHER" id="PTHR42781:SF4">
    <property type="entry name" value="SPERMIDINE_PUTRESCINE IMPORT ATP-BINDING PROTEIN POTA"/>
    <property type="match status" value="1"/>
</dbReference>
<dbReference type="InterPro" id="IPR017871">
    <property type="entry name" value="ABC_transporter-like_CS"/>
</dbReference>
<dbReference type="FunFam" id="3.40.50.300:FF:000133">
    <property type="entry name" value="Spermidine/putrescine import ATP-binding protein PotA"/>
    <property type="match status" value="1"/>
</dbReference>
<evidence type="ECO:0000259" key="12">
    <source>
        <dbReference type="PROSITE" id="PS51866"/>
    </source>
</evidence>
<dbReference type="GO" id="GO:1901238">
    <property type="term" value="F:ABC-type tungstate transporter activity"/>
    <property type="evidence" value="ECO:0007669"/>
    <property type="project" value="UniProtKB-EC"/>
</dbReference>
<dbReference type="Pfam" id="PF03459">
    <property type="entry name" value="TOBE"/>
    <property type="match status" value="1"/>
</dbReference>
<comment type="similarity">
    <text evidence="6">Belongs to the ABC transporter superfamily. Sulfate/tungstate importer (TC 3.A.1.6) family.</text>
</comment>
<evidence type="ECO:0000256" key="6">
    <source>
        <dbReference type="ARBA" id="ARBA00038307"/>
    </source>
</evidence>
<evidence type="ECO:0000256" key="10">
    <source>
        <dbReference type="ARBA" id="ARBA00047936"/>
    </source>
</evidence>
<evidence type="ECO:0000313" key="13">
    <source>
        <dbReference type="EMBL" id="RZN64944.1"/>
    </source>
</evidence>
<evidence type="ECO:0000256" key="4">
    <source>
        <dbReference type="ARBA" id="ARBA00022741"/>
    </source>
</evidence>
<evidence type="ECO:0000256" key="7">
    <source>
        <dbReference type="ARBA" id="ARBA00038781"/>
    </source>
</evidence>
<evidence type="ECO:0000256" key="3">
    <source>
        <dbReference type="ARBA" id="ARBA00022505"/>
    </source>
</evidence>
<dbReference type="InterPro" id="IPR003593">
    <property type="entry name" value="AAA+_ATPase"/>
</dbReference>
<keyword evidence="3" id="KW-0500">Molybdenum</keyword>
<dbReference type="InterPro" id="IPR008995">
    <property type="entry name" value="Mo/tungstate-bd_C_term_dom"/>
</dbReference>